<keyword evidence="2" id="KW-1185">Reference proteome</keyword>
<proteinExistence type="predicted"/>
<gene>
    <name evidence="1" type="ORF">E2C01_098315</name>
</gene>
<sequence length="11" mass="1336">MRSTRLAKNMK</sequence>
<evidence type="ECO:0000313" key="1">
    <source>
        <dbReference type="EMBL" id="MPD02717.1"/>
    </source>
</evidence>
<organism evidence="1 2">
    <name type="scientific">Portunus trituberculatus</name>
    <name type="common">Swimming crab</name>
    <name type="synonym">Neptunus trituberculatus</name>
    <dbReference type="NCBI Taxonomy" id="210409"/>
    <lineage>
        <taxon>Eukaryota</taxon>
        <taxon>Metazoa</taxon>
        <taxon>Ecdysozoa</taxon>
        <taxon>Arthropoda</taxon>
        <taxon>Crustacea</taxon>
        <taxon>Multicrustacea</taxon>
        <taxon>Malacostraca</taxon>
        <taxon>Eumalacostraca</taxon>
        <taxon>Eucarida</taxon>
        <taxon>Decapoda</taxon>
        <taxon>Pleocyemata</taxon>
        <taxon>Brachyura</taxon>
        <taxon>Eubrachyura</taxon>
        <taxon>Portunoidea</taxon>
        <taxon>Portunidae</taxon>
        <taxon>Portuninae</taxon>
        <taxon>Portunus</taxon>
    </lineage>
</organism>
<evidence type="ECO:0000313" key="2">
    <source>
        <dbReference type="Proteomes" id="UP000324222"/>
    </source>
</evidence>
<reference evidence="1 2" key="1">
    <citation type="submission" date="2019-05" db="EMBL/GenBank/DDBJ databases">
        <title>Another draft genome of Portunus trituberculatus and its Hox gene families provides insights of decapod evolution.</title>
        <authorList>
            <person name="Jeong J.-H."/>
            <person name="Song I."/>
            <person name="Kim S."/>
            <person name="Choi T."/>
            <person name="Kim D."/>
            <person name="Ryu S."/>
            <person name="Kim W."/>
        </authorList>
    </citation>
    <scope>NUCLEOTIDE SEQUENCE [LARGE SCALE GENOMIC DNA]</scope>
    <source>
        <tissue evidence="1">Muscle</tissue>
    </source>
</reference>
<name>A0A5B7K834_PORTR</name>
<comment type="caution">
    <text evidence="1">The sequence shown here is derived from an EMBL/GenBank/DDBJ whole genome shotgun (WGS) entry which is preliminary data.</text>
</comment>
<dbReference type="Proteomes" id="UP000324222">
    <property type="component" value="Unassembled WGS sequence"/>
</dbReference>
<protein>
    <submittedName>
        <fullName evidence="1">Uncharacterized protein</fullName>
    </submittedName>
</protein>
<dbReference type="EMBL" id="VSRR010132800">
    <property type="protein sequence ID" value="MPD02717.1"/>
    <property type="molecule type" value="Genomic_DNA"/>
</dbReference>
<accession>A0A5B7K834</accession>